<keyword evidence="2" id="KW-1185">Reference proteome</keyword>
<reference evidence="1" key="1">
    <citation type="submission" date="2021-08" db="EMBL/GenBank/DDBJ databases">
        <title>Novel anaerobic bacterium isolated from sea squirt in East Sea, Republic of Korea.</title>
        <authorList>
            <person name="Nguyen T.H."/>
            <person name="Li Z."/>
            <person name="Lee Y.-J."/>
            <person name="Ko J."/>
            <person name="Kim S.-G."/>
        </authorList>
    </citation>
    <scope>NUCLEOTIDE SEQUENCE</scope>
    <source>
        <strain evidence="1">KCTC 25031</strain>
    </source>
</reference>
<dbReference type="Proteomes" id="UP000826212">
    <property type="component" value="Chromosome"/>
</dbReference>
<accession>A0AC61NFM2</accession>
<organism evidence="1 2">
    <name type="scientific">Halosquirtibacter laminarini</name>
    <dbReference type="NCBI Taxonomy" id="3374600"/>
    <lineage>
        <taxon>Bacteria</taxon>
        <taxon>Pseudomonadati</taxon>
        <taxon>Bacteroidota</taxon>
        <taxon>Bacteroidia</taxon>
        <taxon>Marinilabiliales</taxon>
        <taxon>Prolixibacteraceae</taxon>
        <taxon>Halosquirtibacter</taxon>
    </lineage>
</organism>
<gene>
    <name evidence="1" type="ORF">K4L44_00755</name>
</gene>
<evidence type="ECO:0000313" key="1">
    <source>
        <dbReference type="EMBL" id="QZE14428.1"/>
    </source>
</evidence>
<name>A0AC61NFM2_9BACT</name>
<evidence type="ECO:0000313" key="2">
    <source>
        <dbReference type="Proteomes" id="UP000826212"/>
    </source>
</evidence>
<protein>
    <submittedName>
        <fullName evidence="1">NADH:ubiquinone reductase (Na(+)-transporting) subunit B</fullName>
    </submittedName>
</protein>
<dbReference type="EMBL" id="CP081303">
    <property type="protein sequence ID" value="QZE14428.1"/>
    <property type="molecule type" value="Genomic_DNA"/>
</dbReference>
<sequence length="388" mass="42232">MKALRNWIDKQKPQFEKGGKLHMFKSVFGGFETFLFVPNHTTKGGTHVRDYVDLKRTMSVVVLALIPALLVGMYNIGYQHNLAVGVTDGFWETFFYGFIKVLPAIIVSYAVGLGIEFATAQMRGHEINEGFLVSGLLIPMVMPVNTPLWMIAVAVAFSVIFCKEVFGGTGMNIWNPALVTRAFLFFAYPSQMSGESVWVSLGGEKAVDAFSGATPLAKAAEAVTTGTLDLGNFSPMDAFLGFIPGSIGETSTLAILIGAVILIWTGIGSWKIMLSTVLGASFVGILMNLFGSNPYMTDMPFWYHFIIGGFAFGAVFMATDPVSAAQTEKGKWYYGFFIGVLAVVIRVMNPAYPEGMMLAILLMNTFAPLIDHGVVSGNIKRRLKRAKA</sequence>
<proteinExistence type="predicted"/>